<dbReference type="RefSeq" id="WP_009871429.1">
    <property type="nucleotide sequence ID" value="NC_007429.1"/>
</dbReference>
<sequence length="97" mass="11323">MKKRSSRKLAQVIGRKTGNYFPASIEGETKKEHKHHYSTASKEKESLRKRAKEFDVLVHSLLDKHVPQNSDQVLIFTYQNGFVETDFHNFGRYSVKL</sequence>
<name>A0A0H2X1R1_CHLTA</name>
<dbReference type="InterPro" id="IPR020502">
    <property type="entry name" value="LtuB"/>
</dbReference>
<dbReference type="AlphaFoldDB" id="A0A0H2X1R1"/>
<feature type="region of interest" description="Disordered" evidence="1">
    <location>
        <begin position="24"/>
        <end position="45"/>
    </location>
</feature>
<dbReference type="Pfam" id="PF17455">
    <property type="entry name" value="LtuB"/>
    <property type="match status" value="1"/>
</dbReference>
<evidence type="ECO:0000256" key="1">
    <source>
        <dbReference type="SAM" id="MobiDB-lite"/>
    </source>
</evidence>
<proteinExistence type="predicted"/>
<dbReference type="KEGG" id="cta:CTA_0085"/>
<gene>
    <name evidence="2" type="primary">ltuB</name>
    <name evidence="2" type="ordered locus">CTA_0085</name>
</gene>
<protein>
    <submittedName>
        <fullName evidence="2">Late transcription unit B protein</fullName>
    </submittedName>
</protein>
<evidence type="ECO:0000313" key="2">
    <source>
        <dbReference type="EMBL" id="AAX50331.1"/>
    </source>
</evidence>
<reference evidence="2 3" key="1">
    <citation type="journal article" date="2005" name="Infect. Immun.">
        <title>Comparative genomic analysis of Chlamydia trachomatis oculotropic and genitotropic strains.</title>
        <authorList>
            <person name="Carlson J.H."/>
            <person name="Porcella S.F."/>
            <person name="McClarty G."/>
            <person name="Caldwell H.D."/>
        </authorList>
    </citation>
    <scope>NUCLEOTIDE SEQUENCE [LARGE SCALE GENOMIC DNA]</scope>
    <source>
        <strain evidence="3">ATCC VR-571B / DSM 19440 / HAR-13</strain>
    </source>
</reference>
<dbReference type="HOGENOM" id="CLU_182837_0_0_0"/>
<accession>A0A0H2X1R1</accession>
<organism evidence="2 3">
    <name type="scientific">Chlamydia trachomatis serovar A (strain ATCC VR-571B / DSM 19440 / HAR-13)</name>
    <dbReference type="NCBI Taxonomy" id="315277"/>
    <lineage>
        <taxon>Bacteria</taxon>
        <taxon>Pseudomonadati</taxon>
        <taxon>Chlamydiota</taxon>
        <taxon>Chlamydiia</taxon>
        <taxon>Chlamydiales</taxon>
        <taxon>Chlamydiaceae</taxon>
        <taxon>Chlamydia/Chlamydophila group</taxon>
        <taxon>Chlamydia</taxon>
    </lineage>
</organism>
<dbReference type="Proteomes" id="UP000002532">
    <property type="component" value="Chromosome"/>
</dbReference>
<dbReference type="EMBL" id="CP000051">
    <property type="protein sequence ID" value="AAX50331.1"/>
    <property type="molecule type" value="Genomic_DNA"/>
</dbReference>
<evidence type="ECO:0000313" key="3">
    <source>
        <dbReference type="Proteomes" id="UP000002532"/>
    </source>
</evidence>
<keyword evidence="3" id="KW-1185">Reference proteome</keyword>